<gene>
    <name evidence="1" type="ORF">CEXT_264951</name>
</gene>
<keyword evidence="2" id="KW-1185">Reference proteome</keyword>
<evidence type="ECO:0000313" key="2">
    <source>
        <dbReference type="Proteomes" id="UP001054945"/>
    </source>
</evidence>
<accession>A0AAV4WUI7</accession>
<comment type="caution">
    <text evidence="1">The sequence shown here is derived from an EMBL/GenBank/DDBJ whole genome shotgun (WGS) entry which is preliminary data.</text>
</comment>
<dbReference type="AlphaFoldDB" id="A0AAV4WUI7"/>
<name>A0AAV4WUI7_CAEEX</name>
<sequence>MLDKWDLVVIVTVTSTISVLTHHQIFSKNGFCGVGESANDKWGAAASSPATCDAKLKKNNGASLQAGVSKGDSVSAN</sequence>
<organism evidence="1 2">
    <name type="scientific">Caerostris extrusa</name>
    <name type="common">Bark spider</name>
    <name type="synonym">Caerostris bankana</name>
    <dbReference type="NCBI Taxonomy" id="172846"/>
    <lineage>
        <taxon>Eukaryota</taxon>
        <taxon>Metazoa</taxon>
        <taxon>Ecdysozoa</taxon>
        <taxon>Arthropoda</taxon>
        <taxon>Chelicerata</taxon>
        <taxon>Arachnida</taxon>
        <taxon>Araneae</taxon>
        <taxon>Araneomorphae</taxon>
        <taxon>Entelegynae</taxon>
        <taxon>Araneoidea</taxon>
        <taxon>Araneidae</taxon>
        <taxon>Caerostris</taxon>
    </lineage>
</organism>
<dbReference type="EMBL" id="BPLR01016818">
    <property type="protein sequence ID" value="GIY86586.1"/>
    <property type="molecule type" value="Genomic_DNA"/>
</dbReference>
<protein>
    <submittedName>
        <fullName evidence="1">Uncharacterized protein</fullName>
    </submittedName>
</protein>
<reference evidence="1 2" key="1">
    <citation type="submission" date="2021-06" db="EMBL/GenBank/DDBJ databases">
        <title>Caerostris extrusa draft genome.</title>
        <authorList>
            <person name="Kono N."/>
            <person name="Arakawa K."/>
        </authorList>
    </citation>
    <scope>NUCLEOTIDE SEQUENCE [LARGE SCALE GENOMIC DNA]</scope>
</reference>
<proteinExistence type="predicted"/>
<dbReference type="Proteomes" id="UP001054945">
    <property type="component" value="Unassembled WGS sequence"/>
</dbReference>
<evidence type="ECO:0000313" key="1">
    <source>
        <dbReference type="EMBL" id="GIY86586.1"/>
    </source>
</evidence>